<accession>A0A840E128</accession>
<dbReference type="SMART" id="SM01217">
    <property type="entry name" value="Fn3_like"/>
    <property type="match status" value="1"/>
</dbReference>
<dbReference type="InterPro" id="IPR036881">
    <property type="entry name" value="Glyco_hydro_3_C_sf"/>
</dbReference>
<dbReference type="SUPFAM" id="SSF52279">
    <property type="entry name" value="Beta-D-glucan exohydrolase, C-terminal domain"/>
    <property type="match status" value="1"/>
</dbReference>
<reference evidence="5 6" key="1">
    <citation type="submission" date="2020-08" db="EMBL/GenBank/DDBJ databases">
        <title>Genomic Encyclopedia of Type Strains, Phase IV (KMG-IV): sequencing the most valuable type-strain genomes for metagenomic binning, comparative biology and taxonomic classification.</title>
        <authorList>
            <person name="Goeker M."/>
        </authorList>
    </citation>
    <scope>NUCLEOTIDE SEQUENCE [LARGE SCALE GENOMIC DNA]</scope>
    <source>
        <strain evidence="5 6">DSM 105137</strain>
    </source>
</reference>
<dbReference type="Pfam" id="PF14310">
    <property type="entry name" value="Fn3-like"/>
    <property type="match status" value="1"/>
</dbReference>
<proteinExistence type="inferred from homology"/>
<dbReference type="Gene3D" id="3.20.20.300">
    <property type="entry name" value="Glycoside hydrolase, family 3, N-terminal domain"/>
    <property type="match status" value="1"/>
</dbReference>
<feature type="signal peptide" evidence="3">
    <location>
        <begin position="1"/>
        <end position="22"/>
    </location>
</feature>
<evidence type="ECO:0000313" key="5">
    <source>
        <dbReference type="EMBL" id="MBB4077472.1"/>
    </source>
</evidence>
<dbReference type="InterPro" id="IPR013783">
    <property type="entry name" value="Ig-like_fold"/>
</dbReference>
<dbReference type="InterPro" id="IPR036962">
    <property type="entry name" value="Glyco_hydro_3_N_sf"/>
</dbReference>
<keyword evidence="6" id="KW-1185">Reference proteome</keyword>
<evidence type="ECO:0000256" key="1">
    <source>
        <dbReference type="ARBA" id="ARBA00005336"/>
    </source>
</evidence>
<dbReference type="PRINTS" id="PR00133">
    <property type="entry name" value="GLHYDRLASE3"/>
</dbReference>
<dbReference type="EMBL" id="JACIFF010000001">
    <property type="protein sequence ID" value="MBB4077472.1"/>
    <property type="molecule type" value="Genomic_DNA"/>
</dbReference>
<dbReference type="InterPro" id="IPR002772">
    <property type="entry name" value="Glyco_hydro_3_C"/>
</dbReference>
<name>A0A840E128_9BACT</name>
<protein>
    <submittedName>
        <fullName evidence="5">Beta-glucosidase</fullName>
        <ecNumber evidence="5">3.2.1.21</ecNumber>
    </submittedName>
</protein>
<dbReference type="EC" id="3.2.1.21" evidence="5"/>
<dbReference type="Proteomes" id="UP000576209">
    <property type="component" value="Unassembled WGS sequence"/>
</dbReference>
<evidence type="ECO:0000256" key="2">
    <source>
        <dbReference type="ARBA" id="ARBA00022801"/>
    </source>
</evidence>
<feature type="domain" description="Fibronectin type III-like" evidence="4">
    <location>
        <begin position="709"/>
        <end position="778"/>
    </location>
</feature>
<dbReference type="FunFam" id="2.60.40.10:FF:000495">
    <property type="entry name" value="Periplasmic beta-glucosidase"/>
    <property type="match status" value="1"/>
</dbReference>
<dbReference type="SUPFAM" id="SSF51445">
    <property type="entry name" value="(Trans)glycosidases"/>
    <property type="match status" value="1"/>
</dbReference>
<dbReference type="Pfam" id="PF01915">
    <property type="entry name" value="Glyco_hydro_3_C"/>
    <property type="match status" value="1"/>
</dbReference>
<sequence length="795" mass="87092">MLRHLTLCLLSVLLLTCGGSEADVSDTPAAVADSPRLNTETAIYHDATQPIDDRIADLIGRMTVEEKVAQITAVWADKHKMETEDYSFDPVKAREVIPFGIGHVTRPSERSGSGEPGRTGAEAVAYVNAIQRYLVEDTRLGIPALMHEESLHGLAARDATSWGQPISVAATFNRRLTRRLYSVAGRQAASRGAHVVLTPVVDVARDPRWGRVEETLGEDPYLAAQIGLQAVLGFQGDNDQWDEGEVFATLKHMAGHGEPEGGNNIGPAHISERTLREVFLFPFRYIVENSNVRNIMASYNEVNGVPSHANGWMLNDVLRGEWGYRGAVVSDYFAIRELNSRHAVASSLKEAAVRAIRSGIDIELPDREAYPTLVEAVNSGELSESILDTAVGRILRQKFERGLFENPYTDPEKVLSNTPEDDALVREAGTESMILLKNDGLLPLDGELTIGLVGPNADKVLLGGYSDQPQHFITVRKGLEAHVAATGGRLIYTEGARVTEPGSWYRDTVSAVAAEQDRKRITKAVADLADADVIILALGGNELTSREAWAEGHLGDRPSLELLGAQNDLIDALAELDKPMVGLVFGGRPLDIRNLLDKSEAVFQCFYLGQETGHSVADVLYGEANPSGKLPISLPRSAGHIPAFYNYKPTARRGYLFDNVNALYSFGYGLSYTTFEFSEPRLGVEQMSTTGNTTVSVEVTNTGTRSGYEVAQLYIRDDFSTVTRPVKELRGFEKVFLDPGQTKVVTFEIGFEQLNYLNEEMRYVVEPGTFRIMVGSSSRDEDLQSTVLTITGQAK</sequence>
<dbReference type="PANTHER" id="PTHR42715">
    <property type="entry name" value="BETA-GLUCOSIDASE"/>
    <property type="match status" value="1"/>
</dbReference>
<comment type="caution">
    <text evidence="5">The sequence shown here is derived from an EMBL/GenBank/DDBJ whole genome shotgun (WGS) entry which is preliminary data.</text>
</comment>
<dbReference type="InterPro" id="IPR026891">
    <property type="entry name" value="Fn3-like"/>
</dbReference>
<comment type="similarity">
    <text evidence="1">Belongs to the glycosyl hydrolase 3 family.</text>
</comment>
<organism evidence="5 6">
    <name type="scientific">Neolewinella aquimaris</name>
    <dbReference type="NCBI Taxonomy" id="1835722"/>
    <lineage>
        <taxon>Bacteria</taxon>
        <taxon>Pseudomonadati</taxon>
        <taxon>Bacteroidota</taxon>
        <taxon>Saprospiria</taxon>
        <taxon>Saprospirales</taxon>
        <taxon>Lewinellaceae</taxon>
        <taxon>Neolewinella</taxon>
    </lineage>
</organism>
<dbReference type="AlphaFoldDB" id="A0A840E128"/>
<dbReference type="InterPro" id="IPR017853">
    <property type="entry name" value="GH"/>
</dbReference>
<evidence type="ECO:0000256" key="3">
    <source>
        <dbReference type="SAM" id="SignalP"/>
    </source>
</evidence>
<dbReference type="InterPro" id="IPR050288">
    <property type="entry name" value="Cellulose_deg_GH3"/>
</dbReference>
<keyword evidence="2 5" id="KW-0378">Hydrolase</keyword>
<dbReference type="Gene3D" id="2.60.40.10">
    <property type="entry name" value="Immunoglobulins"/>
    <property type="match status" value="1"/>
</dbReference>
<dbReference type="RefSeq" id="WP_183493736.1">
    <property type="nucleotide sequence ID" value="NZ_JACIFF010000001.1"/>
</dbReference>
<dbReference type="Gene3D" id="3.40.50.1700">
    <property type="entry name" value="Glycoside hydrolase family 3 C-terminal domain"/>
    <property type="match status" value="1"/>
</dbReference>
<keyword evidence="5" id="KW-0326">Glycosidase</keyword>
<dbReference type="PANTHER" id="PTHR42715:SF10">
    <property type="entry name" value="BETA-GLUCOSIDASE"/>
    <property type="match status" value="1"/>
</dbReference>
<evidence type="ECO:0000313" key="6">
    <source>
        <dbReference type="Proteomes" id="UP000576209"/>
    </source>
</evidence>
<dbReference type="InterPro" id="IPR001764">
    <property type="entry name" value="Glyco_hydro_3_N"/>
</dbReference>
<feature type="chain" id="PRO_5032779214" evidence="3">
    <location>
        <begin position="23"/>
        <end position="795"/>
    </location>
</feature>
<keyword evidence="3" id="KW-0732">Signal</keyword>
<gene>
    <name evidence="5" type="ORF">GGR28_000073</name>
</gene>
<dbReference type="GO" id="GO:0008422">
    <property type="term" value="F:beta-glucosidase activity"/>
    <property type="evidence" value="ECO:0007669"/>
    <property type="project" value="UniProtKB-EC"/>
</dbReference>
<evidence type="ECO:0000259" key="4">
    <source>
        <dbReference type="SMART" id="SM01217"/>
    </source>
</evidence>
<dbReference type="Pfam" id="PF00933">
    <property type="entry name" value="Glyco_hydro_3"/>
    <property type="match status" value="1"/>
</dbReference>
<dbReference type="GO" id="GO:0005975">
    <property type="term" value="P:carbohydrate metabolic process"/>
    <property type="evidence" value="ECO:0007669"/>
    <property type="project" value="InterPro"/>
</dbReference>